<protein>
    <submittedName>
        <fullName evidence="2">Uncharacterized protein</fullName>
    </submittedName>
</protein>
<name>A0AB34G584_9HYPO</name>
<keyword evidence="3" id="KW-1185">Reference proteome</keyword>
<reference evidence="2" key="1">
    <citation type="submission" date="2023-01" db="EMBL/GenBank/DDBJ databases">
        <title>The growth and conidiation of Purpureocillium lavendulum are regulated by nitrogen source and histone H3K14 acetylation.</title>
        <authorList>
            <person name="Tang P."/>
            <person name="Han J."/>
            <person name="Zhang C."/>
            <person name="Tang P."/>
            <person name="Qi F."/>
            <person name="Zhang K."/>
            <person name="Liang L."/>
        </authorList>
    </citation>
    <scope>NUCLEOTIDE SEQUENCE</scope>
    <source>
        <strain evidence="2">YMF1.00683</strain>
    </source>
</reference>
<evidence type="ECO:0000313" key="2">
    <source>
        <dbReference type="EMBL" id="KAJ6446589.1"/>
    </source>
</evidence>
<gene>
    <name evidence="2" type="ORF">O9K51_01362</name>
</gene>
<dbReference type="Proteomes" id="UP001163105">
    <property type="component" value="Unassembled WGS sequence"/>
</dbReference>
<feature type="compositionally biased region" description="Basic and acidic residues" evidence="1">
    <location>
        <begin position="9"/>
        <end position="25"/>
    </location>
</feature>
<dbReference type="AlphaFoldDB" id="A0AB34G584"/>
<accession>A0AB34G584</accession>
<proteinExistence type="predicted"/>
<comment type="caution">
    <text evidence="2">The sequence shown here is derived from an EMBL/GenBank/DDBJ whole genome shotgun (WGS) entry which is preliminary data.</text>
</comment>
<feature type="region of interest" description="Disordered" evidence="1">
    <location>
        <begin position="1"/>
        <end position="29"/>
    </location>
</feature>
<sequence length="153" mass="16613">MGLAPSVATRDRESSSRVNLEDHPPPRPGARWVECDAARRRVLRVRPQSTTARRSVIHSPRLLHLSRYHQYVQPAHLSKAKVTRRGLLGRYGGDGGCTSDAVMLGCLVSGVGVGVGVADGGGNSTGPWLDLMESPDGERELQLLQQQGAWVPW</sequence>
<evidence type="ECO:0000313" key="3">
    <source>
        <dbReference type="Proteomes" id="UP001163105"/>
    </source>
</evidence>
<dbReference type="EMBL" id="JAQHRD010000001">
    <property type="protein sequence ID" value="KAJ6446589.1"/>
    <property type="molecule type" value="Genomic_DNA"/>
</dbReference>
<evidence type="ECO:0000256" key="1">
    <source>
        <dbReference type="SAM" id="MobiDB-lite"/>
    </source>
</evidence>
<organism evidence="2 3">
    <name type="scientific">Purpureocillium lavendulum</name>
    <dbReference type="NCBI Taxonomy" id="1247861"/>
    <lineage>
        <taxon>Eukaryota</taxon>
        <taxon>Fungi</taxon>
        <taxon>Dikarya</taxon>
        <taxon>Ascomycota</taxon>
        <taxon>Pezizomycotina</taxon>
        <taxon>Sordariomycetes</taxon>
        <taxon>Hypocreomycetidae</taxon>
        <taxon>Hypocreales</taxon>
        <taxon>Ophiocordycipitaceae</taxon>
        <taxon>Purpureocillium</taxon>
    </lineage>
</organism>